<dbReference type="PROSITE" id="PS50007">
    <property type="entry name" value="PIPLC_X_DOMAIN"/>
    <property type="match status" value="1"/>
</dbReference>
<dbReference type="Gene3D" id="3.20.20.190">
    <property type="entry name" value="Phosphatidylinositol (PI) phosphodiesterase"/>
    <property type="match status" value="1"/>
</dbReference>
<reference evidence="2 3" key="1">
    <citation type="submission" date="2015-06" db="EMBL/GenBank/DDBJ databases">
        <title>Genome sequencing of Thermotogales isolates from hydrothermal vents.</title>
        <authorList>
            <person name="Haverkamp T.H."/>
            <person name="Kublanov I.V."/>
            <person name="Nesbo C.L."/>
        </authorList>
    </citation>
    <scope>NUCLEOTIDE SEQUENCE [LARGE SCALE GENOMIC DNA]</scope>
    <source>
        <strain evidence="3">ik275mar</strain>
    </source>
</reference>
<evidence type="ECO:0000259" key="1">
    <source>
        <dbReference type="PROSITE" id="PS51704"/>
    </source>
</evidence>
<dbReference type="InterPro" id="IPR017946">
    <property type="entry name" value="PLC-like_Pdiesterase_TIM-brl"/>
</dbReference>
<evidence type="ECO:0000313" key="2">
    <source>
        <dbReference type="EMBL" id="ONN26862.1"/>
    </source>
</evidence>
<dbReference type="Proteomes" id="UP000242616">
    <property type="component" value="Unassembled WGS sequence"/>
</dbReference>
<dbReference type="PANTHER" id="PTHR46211">
    <property type="entry name" value="GLYCEROPHOSPHORYL DIESTER PHOSPHODIESTERASE"/>
    <property type="match status" value="1"/>
</dbReference>
<feature type="domain" description="GP-PDE" evidence="1">
    <location>
        <begin position="1"/>
        <end position="229"/>
    </location>
</feature>
<proteinExistence type="predicted"/>
<accession>A0ABX3IK06</accession>
<dbReference type="InterPro" id="IPR030395">
    <property type="entry name" value="GP_PDE_dom"/>
</dbReference>
<organism evidence="2 3">
    <name type="scientific">Thermosipho affectus</name>
    <dbReference type="NCBI Taxonomy" id="660294"/>
    <lineage>
        <taxon>Bacteria</taxon>
        <taxon>Thermotogati</taxon>
        <taxon>Thermotogota</taxon>
        <taxon>Thermotogae</taxon>
        <taxon>Thermotogales</taxon>
        <taxon>Fervidobacteriaceae</taxon>
        <taxon>Thermosipho</taxon>
    </lineage>
</organism>
<dbReference type="RefSeq" id="WP_077198696.1">
    <property type="nucleotide sequence ID" value="NZ_LBFC01000022.1"/>
</dbReference>
<evidence type="ECO:0000313" key="3">
    <source>
        <dbReference type="Proteomes" id="UP000242616"/>
    </source>
</evidence>
<dbReference type="EMBL" id="LBFC01000022">
    <property type="protein sequence ID" value="ONN26862.1"/>
    <property type="molecule type" value="Genomic_DNA"/>
</dbReference>
<protein>
    <submittedName>
        <fullName evidence="2">Glycerophosphodiester phosphodiesterase</fullName>
    </submittedName>
</protein>
<sequence>MKILGHRGYAEKFTENTLESFAKAIKYGADGIELDVYYTKDGEVVVTHDEDLKRVFNINLNVKKCNIKSIKEKADVPTLNEVFEIIPEDKVINVEIKDFENAEDIVKYVIKENRKQEIIFSSFEHEVIKELSSIYKSEKFGLLFDERHKDLTFDDIKKLFTETNIYSAHIPIDLYYIDKEKFLYLTNFLRSIEKKVVIWTVNKIEEIEFLRKLADYVITDCVETIVNYLKK</sequence>
<comment type="caution">
    <text evidence="2">The sequence shown here is derived from an EMBL/GenBank/DDBJ whole genome shotgun (WGS) entry which is preliminary data.</text>
</comment>
<gene>
    <name evidence="2" type="ORF">XJ44_07445</name>
</gene>
<keyword evidence="3" id="KW-1185">Reference proteome</keyword>
<dbReference type="SUPFAM" id="SSF51695">
    <property type="entry name" value="PLC-like phosphodiesterases"/>
    <property type="match status" value="1"/>
</dbReference>
<dbReference type="Pfam" id="PF03009">
    <property type="entry name" value="GDPD"/>
    <property type="match status" value="1"/>
</dbReference>
<dbReference type="PROSITE" id="PS51704">
    <property type="entry name" value="GP_PDE"/>
    <property type="match status" value="1"/>
</dbReference>
<name>A0ABX3IK06_9BACT</name>
<dbReference type="PANTHER" id="PTHR46211:SF1">
    <property type="entry name" value="GLYCEROPHOSPHODIESTER PHOSPHODIESTERASE, CYTOPLASMIC"/>
    <property type="match status" value="1"/>
</dbReference>